<feature type="transmembrane region" description="Helical" evidence="9">
    <location>
        <begin position="369"/>
        <end position="388"/>
    </location>
</feature>
<dbReference type="GO" id="GO:0016491">
    <property type="term" value="F:oxidoreductase activity"/>
    <property type="evidence" value="ECO:0007669"/>
    <property type="project" value="UniProtKB-KW"/>
</dbReference>
<evidence type="ECO:0000313" key="13">
    <source>
        <dbReference type="Proteomes" id="UP000198656"/>
    </source>
</evidence>
<comment type="similarity">
    <text evidence="2">Belongs to the CPA3 antiporters (TC 2.A.63) subunit A family.</text>
</comment>
<dbReference type="Pfam" id="PF00662">
    <property type="entry name" value="Proton_antipo_N"/>
    <property type="match status" value="1"/>
</dbReference>
<dbReference type="PRINTS" id="PR01434">
    <property type="entry name" value="NADHDHGNASE5"/>
</dbReference>
<feature type="transmembrane region" description="Helical" evidence="9">
    <location>
        <begin position="450"/>
        <end position="469"/>
    </location>
</feature>
<dbReference type="GO" id="GO:0005886">
    <property type="term" value="C:plasma membrane"/>
    <property type="evidence" value="ECO:0007669"/>
    <property type="project" value="UniProtKB-SubCell"/>
</dbReference>
<keyword evidence="6" id="KW-0560">Oxidoreductase</keyword>
<evidence type="ECO:0000256" key="8">
    <source>
        <dbReference type="RuleBase" id="RU000320"/>
    </source>
</evidence>
<evidence type="ECO:0000256" key="6">
    <source>
        <dbReference type="ARBA" id="ARBA00023002"/>
    </source>
</evidence>
<feature type="transmembrane region" description="Helical" evidence="9">
    <location>
        <begin position="129"/>
        <end position="148"/>
    </location>
</feature>
<evidence type="ECO:0000256" key="9">
    <source>
        <dbReference type="SAM" id="Phobius"/>
    </source>
</evidence>
<name>A0A1G8E5I7_9FIRM</name>
<feature type="transmembrane region" description="Helical" evidence="9">
    <location>
        <begin position="65"/>
        <end position="86"/>
    </location>
</feature>
<feature type="transmembrane region" description="Helical" evidence="9">
    <location>
        <begin position="327"/>
        <end position="348"/>
    </location>
</feature>
<dbReference type="STRING" id="1121419.SAMN05443529_11658"/>
<organism evidence="12 13">
    <name type="scientific">Desulfosporosinus hippei DSM 8344</name>
    <dbReference type="NCBI Taxonomy" id="1121419"/>
    <lineage>
        <taxon>Bacteria</taxon>
        <taxon>Bacillati</taxon>
        <taxon>Bacillota</taxon>
        <taxon>Clostridia</taxon>
        <taxon>Eubacteriales</taxon>
        <taxon>Desulfitobacteriaceae</taxon>
        <taxon>Desulfosporosinus</taxon>
    </lineage>
</organism>
<feature type="transmembrane region" description="Helical" evidence="9">
    <location>
        <begin position="160"/>
        <end position="180"/>
    </location>
</feature>
<sequence>MFELILAALVLPIVIGLMTLTQKNLMTIRYTNLVGSALTSGIILAIIRKITEIKVFSSEFLYVDYLSAVLLLVVALLTFTATLFSLPYMEREVKEGHATEKMIPRYYALLNLFTFAMVSVLVVGNLGLMWVAVEGTTLASALLVAFYFNRSALEAAWKYVMICTVGICLALLGTMILYYAQVNAVGETQALNWLYLKQISNTLNPTIVKLAFVFILIGYGTKAGLAPMHTWLPDAHSQAPSPVSGLLSGALLSCAFYALIRNIIIIQGTIGTEFIHTVLLGLGILSVLLAIPFVLVQHDVKRLLAYSSVEHMGIIAIGFGVGTPLAVYAALLHIINHAIAKSALFYLVGIISQEYKTRHLKEIQGIARVMPSVATMFMIGILAITGTPPLNIFISKFLLIMAMFENKMWLLGGLTLLLLVGVFAGLMNYALKMTFSNVPEKMKRANVSPVALTAIGLSLCLMIIGGVYLPTILSEILTKAAEIVIGG</sequence>
<feature type="transmembrane region" description="Helical" evidence="9">
    <location>
        <begin position="274"/>
        <end position="296"/>
    </location>
</feature>
<keyword evidence="5 9" id="KW-1133">Transmembrane helix</keyword>
<evidence type="ECO:0000259" key="11">
    <source>
        <dbReference type="Pfam" id="PF00662"/>
    </source>
</evidence>
<gene>
    <name evidence="12" type="ORF">SAMN05443529_11658</name>
</gene>
<dbReference type="InterPro" id="IPR001516">
    <property type="entry name" value="Proton_antipo_N"/>
</dbReference>
<keyword evidence="4 8" id="KW-0812">Transmembrane</keyword>
<dbReference type="AlphaFoldDB" id="A0A1G8E5I7"/>
<evidence type="ECO:0000256" key="7">
    <source>
        <dbReference type="ARBA" id="ARBA00023136"/>
    </source>
</evidence>
<evidence type="ECO:0000256" key="3">
    <source>
        <dbReference type="ARBA" id="ARBA00022475"/>
    </source>
</evidence>
<dbReference type="Pfam" id="PF00361">
    <property type="entry name" value="Proton_antipo_M"/>
    <property type="match status" value="1"/>
</dbReference>
<dbReference type="EMBL" id="FNCP01000016">
    <property type="protein sequence ID" value="SDH65135.1"/>
    <property type="molecule type" value="Genomic_DNA"/>
</dbReference>
<dbReference type="Proteomes" id="UP000198656">
    <property type="component" value="Unassembled WGS sequence"/>
</dbReference>
<keyword evidence="13" id="KW-1185">Reference proteome</keyword>
<dbReference type="InterPro" id="IPR001750">
    <property type="entry name" value="ND/Mrp_TM"/>
</dbReference>
<feature type="domain" description="NADH:quinone oxidoreductase/Mrp antiporter transmembrane" evidence="10">
    <location>
        <begin position="125"/>
        <end position="414"/>
    </location>
</feature>
<keyword evidence="3" id="KW-1003">Cell membrane</keyword>
<protein>
    <submittedName>
        <fullName evidence="12">Hydrogenase-4 component F</fullName>
    </submittedName>
</protein>
<feature type="domain" description="NADH-Ubiquinone oxidoreductase (complex I) chain 5 N-terminal" evidence="11">
    <location>
        <begin position="61"/>
        <end position="92"/>
    </location>
</feature>
<keyword evidence="7 9" id="KW-0472">Membrane</keyword>
<dbReference type="RefSeq" id="WP_092334238.1">
    <property type="nucleotide sequence ID" value="NZ_FNCP01000016.1"/>
</dbReference>
<dbReference type="InterPro" id="IPR052175">
    <property type="entry name" value="ComplexI-like_HydComp"/>
</dbReference>
<evidence type="ECO:0000259" key="10">
    <source>
        <dbReference type="Pfam" id="PF00361"/>
    </source>
</evidence>
<proteinExistence type="inferred from homology"/>
<accession>A0A1G8E5I7</accession>
<feature type="transmembrane region" description="Helical" evidence="9">
    <location>
        <begin position="408"/>
        <end position="429"/>
    </location>
</feature>
<feature type="transmembrane region" description="Helical" evidence="9">
    <location>
        <begin position="303"/>
        <end position="321"/>
    </location>
</feature>
<evidence type="ECO:0000256" key="2">
    <source>
        <dbReference type="ARBA" id="ARBA00008483"/>
    </source>
</evidence>
<feature type="transmembrane region" description="Helical" evidence="9">
    <location>
        <begin position="246"/>
        <end position="268"/>
    </location>
</feature>
<evidence type="ECO:0000313" key="12">
    <source>
        <dbReference type="EMBL" id="SDH65135.1"/>
    </source>
</evidence>
<evidence type="ECO:0000256" key="5">
    <source>
        <dbReference type="ARBA" id="ARBA00022989"/>
    </source>
</evidence>
<evidence type="ECO:0000256" key="1">
    <source>
        <dbReference type="ARBA" id="ARBA00004651"/>
    </source>
</evidence>
<dbReference type="PANTHER" id="PTHR42682">
    <property type="entry name" value="HYDROGENASE-4 COMPONENT F"/>
    <property type="match status" value="1"/>
</dbReference>
<reference evidence="13" key="1">
    <citation type="submission" date="2016-10" db="EMBL/GenBank/DDBJ databases">
        <authorList>
            <person name="Varghese N."/>
            <person name="Submissions S."/>
        </authorList>
    </citation>
    <scope>NUCLEOTIDE SEQUENCE [LARGE SCALE GENOMIC DNA]</scope>
    <source>
        <strain evidence="13">DSM 8344</strain>
    </source>
</reference>
<dbReference type="OrthoDB" id="9807568at2"/>
<comment type="subcellular location">
    <subcellularLocation>
        <location evidence="1">Cell membrane</location>
        <topology evidence="1">Multi-pass membrane protein</topology>
    </subcellularLocation>
    <subcellularLocation>
        <location evidence="8">Membrane</location>
        <topology evidence="8">Multi-pass membrane protein</topology>
    </subcellularLocation>
</comment>
<feature type="transmembrane region" description="Helical" evidence="9">
    <location>
        <begin position="106"/>
        <end position="123"/>
    </location>
</feature>
<feature type="transmembrane region" description="Helical" evidence="9">
    <location>
        <begin position="206"/>
        <end position="225"/>
    </location>
</feature>
<evidence type="ECO:0000256" key="4">
    <source>
        <dbReference type="ARBA" id="ARBA00022692"/>
    </source>
</evidence>
<dbReference type="PANTHER" id="PTHR42682:SF5">
    <property type="entry name" value="HYDROGENASE-4 COMPONENT F"/>
    <property type="match status" value="1"/>
</dbReference>